<dbReference type="InterPro" id="IPR050067">
    <property type="entry name" value="IPM_dehydratase_rel_enz"/>
</dbReference>
<dbReference type="CDD" id="cd01583">
    <property type="entry name" value="IPMI"/>
    <property type="match status" value="1"/>
</dbReference>
<sequence length="376" mass="39838">DITAPIAIQSFEKAGFGKVFDSSKIVLVPDHFTPNKDISSAGQADLMRRFARSHGISHYFEVGRMGIEHALLPEQGIVLPGDLVVGADSHTCTYGALGAFSTGMGSTDIGVCFGTGRVWLRVPETMKFIYNGALPRWVGGKDLILLTIGDVGTDGCNYRVMEFVGEAISSLGMDGRFTMCNMAVEAGAKAGIITPDEKTEEYVKERAERNHTVYASDADAEYVDVQEYDVSSLSPQVAAPFLPSNASGVEDFSDVGIDQVVIGSCTNGRISDLREAAEIISGNQVAHSVRLIVIPGTQKIYLQAMREGLIEAFVDAGGVFSTPTCGPCLGGHMGVLAKGEKALATTNRNFKGRMGHPESEVYLCGPAVAAASALTG</sequence>
<evidence type="ECO:0000256" key="4">
    <source>
        <dbReference type="ARBA" id="ARBA00023014"/>
    </source>
</evidence>
<evidence type="ECO:0000256" key="1">
    <source>
        <dbReference type="ARBA" id="ARBA00022485"/>
    </source>
</evidence>
<gene>
    <name evidence="7" type="ORF">S01H1_15704</name>
</gene>
<dbReference type="InterPro" id="IPR018136">
    <property type="entry name" value="Aconitase_4Fe-4S_BS"/>
</dbReference>
<dbReference type="InterPro" id="IPR006251">
    <property type="entry name" value="Homoacnase/IPMdehydase_lsu"/>
</dbReference>
<dbReference type="SUPFAM" id="SSF53732">
    <property type="entry name" value="Aconitase iron-sulfur domain"/>
    <property type="match status" value="1"/>
</dbReference>
<dbReference type="AlphaFoldDB" id="X0SK93"/>
<dbReference type="GO" id="GO:0003861">
    <property type="term" value="F:3-isopropylmalate dehydratase activity"/>
    <property type="evidence" value="ECO:0007669"/>
    <property type="project" value="InterPro"/>
</dbReference>
<dbReference type="GO" id="GO:0051539">
    <property type="term" value="F:4 iron, 4 sulfur cluster binding"/>
    <property type="evidence" value="ECO:0007669"/>
    <property type="project" value="UniProtKB-KW"/>
</dbReference>
<protein>
    <recommendedName>
        <fullName evidence="6">Aconitase/3-isopropylmalate dehydratase large subunit alpha/beta/alpha domain-containing protein</fullName>
    </recommendedName>
</protein>
<dbReference type="GO" id="GO:0009098">
    <property type="term" value="P:L-leucine biosynthetic process"/>
    <property type="evidence" value="ECO:0007669"/>
    <property type="project" value="InterPro"/>
</dbReference>
<evidence type="ECO:0000313" key="7">
    <source>
        <dbReference type="EMBL" id="GAF75536.1"/>
    </source>
</evidence>
<dbReference type="InterPro" id="IPR036008">
    <property type="entry name" value="Aconitase_4Fe-4S_dom"/>
</dbReference>
<evidence type="ECO:0000259" key="6">
    <source>
        <dbReference type="Pfam" id="PF00330"/>
    </source>
</evidence>
<keyword evidence="3" id="KW-0408">Iron</keyword>
<dbReference type="EMBL" id="BARS01008211">
    <property type="protein sequence ID" value="GAF75536.1"/>
    <property type="molecule type" value="Genomic_DNA"/>
</dbReference>
<dbReference type="Gene3D" id="3.30.499.10">
    <property type="entry name" value="Aconitase, domain 3"/>
    <property type="match status" value="2"/>
</dbReference>
<feature type="domain" description="Aconitase/3-isopropylmalate dehydratase large subunit alpha/beta/alpha" evidence="6">
    <location>
        <begin position="30"/>
        <end position="376"/>
    </location>
</feature>
<proteinExistence type="predicted"/>
<dbReference type="InterPro" id="IPR001030">
    <property type="entry name" value="Acoase/IPM_deHydtase_lsu_aba"/>
</dbReference>
<dbReference type="PANTHER" id="PTHR43822">
    <property type="entry name" value="HOMOACONITASE, MITOCHONDRIAL-RELATED"/>
    <property type="match status" value="1"/>
</dbReference>
<keyword evidence="2" id="KW-0479">Metal-binding</keyword>
<evidence type="ECO:0000256" key="5">
    <source>
        <dbReference type="ARBA" id="ARBA00023239"/>
    </source>
</evidence>
<dbReference type="PROSITE" id="PS00450">
    <property type="entry name" value="ACONITASE_1"/>
    <property type="match status" value="1"/>
</dbReference>
<dbReference type="PANTHER" id="PTHR43822:SF16">
    <property type="entry name" value="3-ISOPROPYLMALATE DEHYDRATASE LARGE SUBUNIT 2"/>
    <property type="match status" value="1"/>
</dbReference>
<dbReference type="InterPro" id="IPR033941">
    <property type="entry name" value="IPMI_cat"/>
</dbReference>
<feature type="non-terminal residue" evidence="7">
    <location>
        <position position="1"/>
    </location>
</feature>
<evidence type="ECO:0000256" key="3">
    <source>
        <dbReference type="ARBA" id="ARBA00023004"/>
    </source>
</evidence>
<dbReference type="NCBIfam" id="NF001614">
    <property type="entry name" value="PRK00402.1"/>
    <property type="match status" value="1"/>
</dbReference>
<dbReference type="GO" id="GO:0046872">
    <property type="term" value="F:metal ion binding"/>
    <property type="evidence" value="ECO:0007669"/>
    <property type="project" value="UniProtKB-KW"/>
</dbReference>
<accession>X0SK93</accession>
<keyword evidence="4" id="KW-0411">Iron-sulfur</keyword>
<name>X0SK93_9ZZZZ</name>
<evidence type="ECO:0000256" key="2">
    <source>
        <dbReference type="ARBA" id="ARBA00022723"/>
    </source>
</evidence>
<reference evidence="7" key="1">
    <citation type="journal article" date="2014" name="Front. Microbiol.">
        <title>High frequency of phylogenetically diverse reductive dehalogenase-homologous genes in deep subseafloor sedimentary metagenomes.</title>
        <authorList>
            <person name="Kawai M."/>
            <person name="Futagami T."/>
            <person name="Toyoda A."/>
            <person name="Takaki Y."/>
            <person name="Nishi S."/>
            <person name="Hori S."/>
            <person name="Arai W."/>
            <person name="Tsubouchi T."/>
            <person name="Morono Y."/>
            <person name="Uchiyama I."/>
            <person name="Ito T."/>
            <person name="Fujiyama A."/>
            <person name="Inagaki F."/>
            <person name="Takami H."/>
        </authorList>
    </citation>
    <scope>NUCLEOTIDE SEQUENCE</scope>
    <source>
        <strain evidence="7">Expedition CK06-06</strain>
    </source>
</reference>
<dbReference type="NCBIfam" id="TIGR02086">
    <property type="entry name" value="IPMI_arch"/>
    <property type="match status" value="1"/>
</dbReference>
<dbReference type="NCBIfam" id="TIGR01343">
    <property type="entry name" value="hacA_fam"/>
    <property type="match status" value="1"/>
</dbReference>
<dbReference type="Pfam" id="PF00330">
    <property type="entry name" value="Aconitase"/>
    <property type="match status" value="1"/>
</dbReference>
<keyword evidence="1" id="KW-0004">4Fe-4S</keyword>
<dbReference type="InterPro" id="IPR011826">
    <property type="entry name" value="HAcnase/IPMdehydase_lsu_prok"/>
</dbReference>
<comment type="caution">
    <text evidence="7">The sequence shown here is derived from an EMBL/GenBank/DDBJ whole genome shotgun (WGS) entry which is preliminary data.</text>
</comment>
<keyword evidence="5" id="KW-0456">Lyase</keyword>
<dbReference type="PRINTS" id="PR00415">
    <property type="entry name" value="ACONITASE"/>
</dbReference>
<organism evidence="7">
    <name type="scientific">marine sediment metagenome</name>
    <dbReference type="NCBI Taxonomy" id="412755"/>
    <lineage>
        <taxon>unclassified sequences</taxon>
        <taxon>metagenomes</taxon>
        <taxon>ecological metagenomes</taxon>
    </lineage>
</organism>
<dbReference type="InterPro" id="IPR015931">
    <property type="entry name" value="Acnase/IPM_dHydase_lsu_aba_1/3"/>
</dbReference>
<dbReference type="InterPro" id="IPR011823">
    <property type="entry name" value="IsopropMal_deHydtase_lsu_bac"/>
</dbReference>
<feature type="non-terminal residue" evidence="7">
    <location>
        <position position="376"/>
    </location>
</feature>
<dbReference type="NCBIfam" id="TIGR02083">
    <property type="entry name" value="LEU2"/>
    <property type="match status" value="1"/>
</dbReference>